<feature type="transmembrane region" description="Helical" evidence="1">
    <location>
        <begin position="194"/>
        <end position="213"/>
    </location>
</feature>
<reference evidence="3" key="1">
    <citation type="submission" date="2023-07" db="EMBL/GenBank/DDBJ databases">
        <title>30 novel species of actinomycetes from the DSMZ collection.</title>
        <authorList>
            <person name="Nouioui I."/>
        </authorList>
    </citation>
    <scope>NUCLEOTIDE SEQUENCE [LARGE SCALE GENOMIC DNA]</scope>
    <source>
        <strain evidence="3">DSM 46792</strain>
    </source>
</reference>
<gene>
    <name evidence="2" type="ORF">RM425_15915</name>
</gene>
<evidence type="ECO:0000313" key="3">
    <source>
        <dbReference type="Proteomes" id="UP001183222"/>
    </source>
</evidence>
<accession>A0ABU2KB29</accession>
<keyword evidence="1" id="KW-0472">Membrane</keyword>
<sequence length="317" mass="34472">MSRSADRPDRRVAAPPPSLWSRITKASARDIVDDGVPRWLAWQVFWAPIAGAVLLVTLFAVSRPSYYEVLAEDRPVEWLQFALCLMTALFGLAAARRLAVRRQFAAAGALLLVGLGSFFLAGEEISWAQRVFAFGTPEQLASTNSQEEFNLHNLHAVGFDVQDMFKIFSFLLGLGGVALTLATRGRRPWLTGRFWLLVSPPLYALPGFLGMVLYRPFRLLDIAYMPVLKFQEWVETALFLSMAVTAYVIYLRSARSALPVTPAEGASSSADAGTAVGLAGRTGTRPLVIAVCVVAVTVVFAALTAHHGIAPGNPVPR</sequence>
<dbReference type="RefSeq" id="WP_311346196.1">
    <property type="nucleotide sequence ID" value="NZ_JAVREI010000012.1"/>
</dbReference>
<dbReference type="Proteomes" id="UP001183222">
    <property type="component" value="Unassembled WGS sequence"/>
</dbReference>
<name>A0ABU2KB29_9ACTN</name>
<feature type="transmembrane region" description="Helical" evidence="1">
    <location>
        <begin position="287"/>
        <end position="309"/>
    </location>
</feature>
<keyword evidence="1" id="KW-0812">Transmembrane</keyword>
<feature type="transmembrane region" description="Helical" evidence="1">
    <location>
        <begin position="39"/>
        <end position="58"/>
    </location>
</feature>
<evidence type="ECO:0000313" key="2">
    <source>
        <dbReference type="EMBL" id="MDT0277390.1"/>
    </source>
</evidence>
<proteinExistence type="predicted"/>
<evidence type="ECO:0000256" key="1">
    <source>
        <dbReference type="SAM" id="Phobius"/>
    </source>
</evidence>
<keyword evidence="3" id="KW-1185">Reference proteome</keyword>
<keyword evidence="1" id="KW-1133">Transmembrane helix</keyword>
<dbReference type="EMBL" id="JAVREI010000012">
    <property type="protein sequence ID" value="MDT0277390.1"/>
    <property type="molecule type" value="Genomic_DNA"/>
</dbReference>
<organism evidence="2 3">
    <name type="scientific">Blastococcus goldschmidtiae</name>
    <dbReference type="NCBI Taxonomy" id="3075546"/>
    <lineage>
        <taxon>Bacteria</taxon>
        <taxon>Bacillati</taxon>
        <taxon>Actinomycetota</taxon>
        <taxon>Actinomycetes</taxon>
        <taxon>Geodermatophilales</taxon>
        <taxon>Geodermatophilaceae</taxon>
        <taxon>Blastococcus</taxon>
    </lineage>
</organism>
<protein>
    <submittedName>
        <fullName evidence="2">Uncharacterized protein</fullName>
    </submittedName>
</protein>
<comment type="caution">
    <text evidence="2">The sequence shown here is derived from an EMBL/GenBank/DDBJ whole genome shotgun (WGS) entry which is preliminary data.</text>
</comment>
<feature type="transmembrane region" description="Helical" evidence="1">
    <location>
        <begin position="78"/>
        <end position="95"/>
    </location>
</feature>
<feature type="transmembrane region" description="Helical" evidence="1">
    <location>
        <begin position="164"/>
        <end position="182"/>
    </location>
</feature>
<feature type="transmembrane region" description="Helical" evidence="1">
    <location>
        <begin position="233"/>
        <end position="251"/>
    </location>
</feature>
<feature type="transmembrane region" description="Helical" evidence="1">
    <location>
        <begin position="104"/>
        <end position="122"/>
    </location>
</feature>